<evidence type="ECO:0000256" key="1">
    <source>
        <dbReference type="SAM" id="Coils"/>
    </source>
</evidence>
<keyword evidence="1" id="KW-0175">Coiled coil</keyword>
<protein>
    <submittedName>
        <fullName evidence="3">Uncharacterized protein</fullName>
    </submittedName>
</protein>
<dbReference type="PANTHER" id="PTHR45615:SF80">
    <property type="entry name" value="GRIP DOMAIN-CONTAINING PROTEIN"/>
    <property type="match status" value="1"/>
</dbReference>
<proteinExistence type="predicted"/>
<organism evidence="3">
    <name type="scientific">Siphoviridae sp. ctCIv11</name>
    <dbReference type="NCBI Taxonomy" id="2827806"/>
    <lineage>
        <taxon>Viruses</taxon>
        <taxon>Duplodnaviria</taxon>
        <taxon>Heunggongvirae</taxon>
        <taxon>Uroviricota</taxon>
        <taxon>Caudoviricetes</taxon>
    </lineage>
</organism>
<dbReference type="PANTHER" id="PTHR45615">
    <property type="entry name" value="MYOSIN HEAVY CHAIN, NON-MUSCLE"/>
    <property type="match status" value="1"/>
</dbReference>
<feature type="compositionally biased region" description="Low complexity" evidence="2">
    <location>
        <begin position="1277"/>
        <end position="1291"/>
    </location>
</feature>
<feature type="region of interest" description="Disordered" evidence="2">
    <location>
        <begin position="1269"/>
        <end position="1293"/>
    </location>
</feature>
<dbReference type="EMBL" id="BK032513">
    <property type="protein sequence ID" value="DAF45028.1"/>
    <property type="molecule type" value="Genomic_DNA"/>
</dbReference>
<sequence length="1536" mass="171792">MKSWFAGTASSVNSEIITPFSNAEQIIYKYNQAIEHNSLTQQGWQRLIAQCDDGLASYLTNIKGSIASMSAYSVSLQGNITGYTKITQAMKQYNALGAVSQKEQQNFATAVSLTNAKLGSYLTGLNGAKASLSGYGVSLIASTAKTVGLTIATTALNAALTFGISAIITGVVSAFATWINSSKEITEAAEEAKDKIASINDDLKTNTETVENAKQRYAELAQEVENLGKVNQSRGSLSTDEYEEFLDLSNQLADVFPQLSKNYDDNGNAILNLSGDVDTIVGSLDDLLQKEKDLANQKIIDEFPDVYKGYVQDLGEAESEVKSAKSEFDKINNAYQQLQNSGGMVQAFDKDSLLGTFENEDGEEATVELANYIQALEDLNIAYEKTNITRKNAYGGDEVTGYLITATGDIDTAFTSKLETARKNLQYAEQQLEGEKSSIDSYLNTWLQSEFTYNQIDDSGLQTAVQDMIMNFDFSSLPDNIDKNDWNAVSEYLRRNILFAINDVQDNPEISKAISEVFTNQDLTPEEKANYLQQIKDYFDDLLGEDNAISISLQPQIKDTDALQKSIKKTADRFNDSDKIKDFFDTEGINTDEEVNDFNKVTEGINDADKAIQKWNEHKKASEDSFEIPDADTLKQQISDLNSAIDSIQSVYDTLNSAVEEYNSNGGQLSIDTIQSLLSLSDEYLACLQVENGQLSLNADAMAQLAQAKLDEAQATAVTQAMTELNAIANGEAAQSTTNYITGNAALMDSLAKLSGSYEGVAQAAMTAAQAQELSAQISAASAKDKTATENVMKGLDTKLKLIQSTKNAISAGNFASVSKKTSKSGSSSKSSKDELKEAFETEYNLLKHNLEMETITEKEYYDGVQALNEKYFAGKKEYLDEYRKYEEEVYKGLKSYYKSYCDDMMNYYDKKLDASKMSYKEYCDSVSKMLADMHNSGKISDKDWYDYTKTMLEKQKDAYDRALSAITRRLQKEIDAWQAKIDALNDQNDILNDQKDNYDKILSAVSNVYDKEIDRLNEQKDLLQDQIDALNDKNDALDLQYRKEQALYALQKAQQQRTRKLYVEGKGYIYDTDNEAIRDAQKDLDDITNEELINSLQKEQDKIQESIDILEKYKEKWNEIPDAWDKAVSEQLAIELWGQEYEKLILMNRTSDIENFKTKYLKIQSQINDNEELIKSYNEKVDYYNKLKDQWSSLSDEYSNSVDDMYAKMLLGQSWETDVLNGRLSTLNDFRNQYNDIQKSISDMAWQSANAQISALNAVKAAEATKAQTSGGSNGYSGSSGNVSSVSKPSQPKKDTVQHYWIYRTLGTFNTNGQASSKIGMLGGDGVISVGGKYLVVKWKKGYVTRGEASSNIVNYGGNGVYKRYASGTDNAKKGWNIVSEENPELIIRNNGEIDLAKGEQFYNFQGGEKVIPANETKEILKNQGNVEQLSDSDVITRKDGSIIKPIHYEYENMLTNFIKDNPDYMYSMNTMSDNMCRDLFKNAENVNYDNRSVDNKVSIGEIHLHEVPNVDQFARELDRQLAGIVDQKLSRRKR</sequence>
<feature type="coiled-coil region" evidence="1">
    <location>
        <begin position="182"/>
        <end position="230"/>
    </location>
</feature>
<accession>A0A8S5S1Z1</accession>
<evidence type="ECO:0000256" key="2">
    <source>
        <dbReference type="SAM" id="MobiDB-lite"/>
    </source>
</evidence>
<feature type="coiled-coil region" evidence="1">
    <location>
        <begin position="968"/>
        <end position="1117"/>
    </location>
</feature>
<reference evidence="3" key="1">
    <citation type="journal article" date="2021" name="Proc. Natl. Acad. Sci. U.S.A.">
        <title>A Catalog of Tens of Thousands of Viruses from Human Metagenomes Reveals Hidden Associations with Chronic Diseases.</title>
        <authorList>
            <person name="Tisza M.J."/>
            <person name="Buck C.B."/>
        </authorList>
    </citation>
    <scope>NUCLEOTIDE SEQUENCE</scope>
    <source>
        <strain evidence="3">CtCIv11</strain>
    </source>
</reference>
<evidence type="ECO:0000313" key="3">
    <source>
        <dbReference type="EMBL" id="DAF45028.1"/>
    </source>
</evidence>
<name>A0A8S5S1Z1_9CAUD</name>
<feature type="coiled-coil region" evidence="1">
    <location>
        <begin position="307"/>
        <end position="341"/>
    </location>
</feature>